<accession>A0A559ICY7</accession>
<sequence>MNKKTIVKEMNMVLGPFNQASFILNGTEVEISKWNELQYEMHLAAWGEDVLESFQYEGMKPIDIDEPIYCALFKSEFMITNSLECIIQAFHTEGTYSFVGLENTYKIVDPEMDEDEDPELNFIYYYRFDQCSWVIPTGLCKLNGCYTDFIKCKSKAEARKKAIELTEEGKEVEQSAPCPSCCNDYMQEYC</sequence>
<keyword evidence="2" id="KW-1185">Reference proteome</keyword>
<reference evidence="1 2" key="1">
    <citation type="submission" date="2019-07" db="EMBL/GenBank/DDBJ databases">
        <authorList>
            <person name="Kim J."/>
        </authorList>
    </citation>
    <scope>NUCLEOTIDE SEQUENCE [LARGE SCALE GENOMIC DNA]</scope>
    <source>
        <strain evidence="1 2">N4</strain>
    </source>
</reference>
<name>A0A559ICY7_9BACL</name>
<evidence type="ECO:0000313" key="1">
    <source>
        <dbReference type="EMBL" id="TVX85538.1"/>
    </source>
</evidence>
<protein>
    <submittedName>
        <fullName evidence="1">Uncharacterized protein</fullName>
    </submittedName>
</protein>
<comment type="caution">
    <text evidence="1">The sequence shown here is derived from an EMBL/GenBank/DDBJ whole genome shotgun (WGS) entry which is preliminary data.</text>
</comment>
<evidence type="ECO:0000313" key="2">
    <source>
        <dbReference type="Proteomes" id="UP000318102"/>
    </source>
</evidence>
<dbReference type="EMBL" id="VNJK01000007">
    <property type="protein sequence ID" value="TVX85538.1"/>
    <property type="molecule type" value="Genomic_DNA"/>
</dbReference>
<dbReference type="OrthoDB" id="2632408at2"/>
<dbReference type="Proteomes" id="UP000318102">
    <property type="component" value="Unassembled WGS sequence"/>
</dbReference>
<proteinExistence type="predicted"/>
<organism evidence="1 2">
    <name type="scientific">Paenibacillus agilis</name>
    <dbReference type="NCBI Taxonomy" id="3020863"/>
    <lineage>
        <taxon>Bacteria</taxon>
        <taxon>Bacillati</taxon>
        <taxon>Bacillota</taxon>
        <taxon>Bacilli</taxon>
        <taxon>Bacillales</taxon>
        <taxon>Paenibacillaceae</taxon>
        <taxon>Paenibacillus</taxon>
    </lineage>
</organism>
<dbReference type="AlphaFoldDB" id="A0A559ICY7"/>
<dbReference type="RefSeq" id="WP_144995005.1">
    <property type="nucleotide sequence ID" value="NZ_VNJK01000007.1"/>
</dbReference>
<gene>
    <name evidence="1" type="ORF">FPZ44_24585</name>
</gene>